<feature type="compositionally biased region" description="Polar residues" evidence="2">
    <location>
        <begin position="62"/>
        <end position="74"/>
    </location>
</feature>
<dbReference type="Pfam" id="PF03645">
    <property type="entry name" value="Tctex-1"/>
    <property type="match status" value="1"/>
</dbReference>
<comment type="caution">
    <text evidence="3">The sequence shown here is derived from an EMBL/GenBank/DDBJ whole genome shotgun (WGS) entry which is preliminary data.</text>
</comment>
<keyword evidence="4" id="KW-1185">Reference proteome</keyword>
<organism evidence="3 4">
    <name type="scientific">Mizuhopecten yessoensis</name>
    <name type="common">Japanese scallop</name>
    <name type="synonym">Patinopecten yessoensis</name>
    <dbReference type="NCBI Taxonomy" id="6573"/>
    <lineage>
        <taxon>Eukaryota</taxon>
        <taxon>Metazoa</taxon>
        <taxon>Spiralia</taxon>
        <taxon>Lophotrochozoa</taxon>
        <taxon>Mollusca</taxon>
        <taxon>Bivalvia</taxon>
        <taxon>Autobranchia</taxon>
        <taxon>Pteriomorphia</taxon>
        <taxon>Pectinida</taxon>
        <taxon>Pectinoidea</taxon>
        <taxon>Pectinidae</taxon>
        <taxon>Mizuhopecten</taxon>
    </lineage>
</organism>
<dbReference type="AlphaFoldDB" id="A0A210QXK0"/>
<reference evidence="3 4" key="1">
    <citation type="journal article" date="2017" name="Nat. Ecol. Evol.">
        <title>Scallop genome provides insights into evolution of bilaterian karyotype and development.</title>
        <authorList>
            <person name="Wang S."/>
            <person name="Zhang J."/>
            <person name="Jiao W."/>
            <person name="Li J."/>
            <person name="Xun X."/>
            <person name="Sun Y."/>
            <person name="Guo X."/>
            <person name="Huan P."/>
            <person name="Dong B."/>
            <person name="Zhang L."/>
            <person name="Hu X."/>
            <person name="Sun X."/>
            <person name="Wang J."/>
            <person name="Zhao C."/>
            <person name="Wang Y."/>
            <person name="Wang D."/>
            <person name="Huang X."/>
            <person name="Wang R."/>
            <person name="Lv J."/>
            <person name="Li Y."/>
            <person name="Zhang Z."/>
            <person name="Liu B."/>
            <person name="Lu W."/>
            <person name="Hui Y."/>
            <person name="Liang J."/>
            <person name="Zhou Z."/>
            <person name="Hou R."/>
            <person name="Li X."/>
            <person name="Liu Y."/>
            <person name="Li H."/>
            <person name="Ning X."/>
            <person name="Lin Y."/>
            <person name="Zhao L."/>
            <person name="Xing Q."/>
            <person name="Dou J."/>
            <person name="Li Y."/>
            <person name="Mao J."/>
            <person name="Guo H."/>
            <person name="Dou H."/>
            <person name="Li T."/>
            <person name="Mu C."/>
            <person name="Jiang W."/>
            <person name="Fu Q."/>
            <person name="Fu X."/>
            <person name="Miao Y."/>
            <person name="Liu J."/>
            <person name="Yu Q."/>
            <person name="Li R."/>
            <person name="Liao H."/>
            <person name="Li X."/>
            <person name="Kong Y."/>
            <person name="Jiang Z."/>
            <person name="Chourrout D."/>
            <person name="Li R."/>
            <person name="Bao Z."/>
        </authorList>
    </citation>
    <scope>NUCLEOTIDE SEQUENCE [LARGE SCALE GENOMIC DNA]</scope>
    <source>
        <strain evidence="3 4">PY_sf001</strain>
    </source>
</reference>
<gene>
    <name evidence="3" type="ORF">KP79_PYT22921</name>
</gene>
<feature type="region of interest" description="Disordered" evidence="2">
    <location>
        <begin position="56"/>
        <end position="85"/>
    </location>
</feature>
<protein>
    <submittedName>
        <fullName evidence="3">Tctex1 domain-containing protein 1</fullName>
    </submittedName>
</protein>
<dbReference type="GO" id="GO:0045505">
    <property type="term" value="F:dynein intermediate chain binding"/>
    <property type="evidence" value="ECO:0007669"/>
    <property type="project" value="TreeGrafter"/>
</dbReference>
<evidence type="ECO:0000313" key="3">
    <source>
        <dbReference type="EMBL" id="OWF53454.1"/>
    </source>
</evidence>
<dbReference type="STRING" id="6573.A0A210QXK0"/>
<dbReference type="GO" id="GO:0005868">
    <property type="term" value="C:cytoplasmic dynein complex"/>
    <property type="evidence" value="ECO:0007669"/>
    <property type="project" value="TreeGrafter"/>
</dbReference>
<dbReference type="PANTHER" id="PTHR21255">
    <property type="entry name" value="T-COMPLEX-ASSOCIATED-TESTIS-EXPRESSED 1/ DYNEIN LIGHT CHAIN"/>
    <property type="match status" value="1"/>
</dbReference>
<name>A0A210QXK0_MIZYE</name>
<dbReference type="CDD" id="cd21451">
    <property type="entry name" value="DLC-like_TCTEX1D"/>
    <property type="match status" value="1"/>
</dbReference>
<dbReference type="GO" id="GO:0007018">
    <property type="term" value="P:microtubule-based movement"/>
    <property type="evidence" value="ECO:0007669"/>
    <property type="project" value="TreeGrafter"/>
</dbReference>
<evidence type="ECO:0000256" key="1">
    <source>
        <dbReference type="ARBA" id="ARBA00005361"/>
    </source>
</evidence>
<sequence length="245" mass="27667">MTSAMFFPYRESTFNRFLSVKDSAYKLKTGQPKYESPQHNFYCIARSLSLPEIPTSRKMSRKMSTANRSDQFTPKSRKTRGSIAGARYMPLTGRSDKRSEAHDSTGTLDIVSLHDKQDGGVTGIRGLKMENTYKTDPDDIFKLCEVEKVTETTLKEHLDSVVYDSANCKELSQKTAADILEKVKSLGFKRFKIIANVSIGSLKEKPGMQFGSRCLWNKNTDNFVSVKYSNSSMFAVAMVYGLYFD</sequence>
<evidence type="ECO:0000256" key="2">
    <source>
        <dbReference type="SAM" id="MobiDB-lite"/>
    </source>
</evidence>
<proteinExistence type="inferred from homology"/>
<dbReference type="InterPro" id="IPR038586">
    <property type="entry name" value="Tctex-1-like_sf"/>
</dbReference>
<evidence type="ECO:0000313" key="4">
    <source>
        <dbReference type="Proteomes" id="UP000242188"/>
    </source>
</evidence>
<comment type="similarity">
    <text evidence="1">Belongs to the dynein light chain Tctex-type family.</text>
</comment>
<accession>A0A210QXK0</accession>
<dbReference type="Proteomes" id="UP000242188">
    <property type="component" value="Unassembled WGS sequence"/>
</dbReference>
<dbReference type="InterPro" id="IPR005334">
    <property type="entry name" value="Tctex-1-like"/>
</dbReference>
<dbReference type="EMBL" id="NEDP02001340">
    <property type="protein sequence ID" value="OWF53454.1"/>
    <property type="molecule type" value="Genomic_DNA"/>
</dbReference>
<dbReference type="GO" id="GO:0005737">
    <property type="term" value="C:cytoplasm"/>
    <property type="evidence" value="ECO:0007669"/>
    <property type="project" value="TreeGrafter"/>
</dbReference>
<dbReference type="PANTHER" id="PTHR21255:SF23">
    <property type="entry name" value="DYNEIN LIGHT CHAIN"/>
    <property type="match status" value="1"/>
</dbReference>
<dbReference type="Gene3D" id="3.30.1140.40">
    <property type="entry name" value="Tctex-1"/>
    <property type="match status" value="1"/>
</dbReference>
<dbReference type="OrthoDB" id="10260741at2759"/>